<evidence type="ECO:0000259" key="9">
    <source>
        <dbReference type="Pfam" id="PF00793"/>
    </source>
</evidence>
<evidence type="ECO:0000256" key="7">
    <source>
        <dbReference type="ARBA" id="ARBA00049112"/>
    </source>
</evidence>
<keyword evidence="6 8" id="KW-0808">Transferase</keyword>
<dbReference type="Pfam" id="PF00793">
    <property type="entry name" value="DAHP_synth_1"/>
    <property type="match status" value="1"/>
</dbReference>
<dbReference type="HOGENOM" id="CLU_036666_0_0_4"/>
<comment type="subcellular location">
    <subcellularLocation>
        <location evidence="1 8">Cytoplasm</location>
    </subcellularLocation>
</comment>
<comment type="pathway">
    <text evidence="2">Bacterial outer membrane biogenesis; lipopolysaccharide biosynthesis.</text>
</comment>
<keyword evidence="11" id="KW-1185">Reference proteome</keyword>
<dbReference type="GO" id="GO:0008676">
    <property type="term" value="F:3-deoxy-8-phosphooctulonate synthase activity"/>
    <property type="evidence" value="ECO:0007669"/>
    <property type="project" value="UniProtKB-UniRule"/>
</dbReference>
<proteinExistence type="inferred from homology"/>
<dbReference type="RefSeq" id="WP_045750848.1">
    <property type="nucleotide sequence ID" value="NZ_LN794158.1"/>
</dbReference>
<name>A0A0B7IX04_9PROT</name>
<organism evidence="10 11">
    <name type="scientific">Candidatus Methylopumilus turicensis</name>
    <dbReference type="NCBI Taxonomy" id="1581680"/>
    <lineage>
        <taxon>Bacteria</taxon>
        <taxon>Pseudomonadati</taxon>
        <taxon>Pseudomonadota</taxon>
        <taxon>Betaproteobacteria</taxon>
        <taxon>Nitrosomonadales</taxon>
        <taxon>Methylophilaceae</taxon>
        <taxon>Candidatus Methylopumilus</taxon>
    </lineage>
</organism>
<evidence type="ECO:0000256" key="2">
    <source>
        <dbReference type="ARBA" id="ARBA00004756"/>
    </source>
</evidence>
<dbReference type="InterPro" id="IPR006269">
    <property type="entry name" value="KDO8P_synthase"/>
</dbReference>
<dbReference type="STRING" id="1581680.BN1209_0557"/>
<accession>A0A0B7IX04</accession>
<dbReference type="OrthoDB" id="9776934at2"/>
<dbReference type="GO" id="GO:0019294">
    <property type="term" value="P:keto-3-deoxy-D-manno-octulosonic acid biosynthetic process"/>
    <property type="evidence" value="ECO:0007669"/>
    <property type="project" value="UniProtKB-UniRule"/>
</dbReference>
<evidence type="ECO:0000313" key="11">
    <source>
        <dbReference type="Proteomes" id="UP000056322"/>
    </source>
</evidence>
<dbReference type="NCBIfam" id="TIGR01362">
    <property type="entry name" value="KDO8P_synth"/>
    <property type="match status" value="1"/>
</dbReference>
<evidence type="ECO:0000313" key="10">
    <source>
        <dbReference type="EMBL" id="CEN55602.1"/>
    </source>
</evidence>
<dbReference type="UniPathway" id="UPA00030"/>
<dbReference type="EC" id="2.5.1.55" evidence="8"/>
<evidence type="ECO:0000256" key="6">
    <source>
        <dbReference type="ARBA" id="ARBA00022679"/>
    </source>
</evidence>
<keyword evidence="5 8" id="KW-0963">Cytoplasm</keyword>
<dbReference type="InterPro" id="IPR006218">
    <property type="entry name" value="DAHP1/KDSA"/>
</dbReference>
<protein>
    <recommendedName>
        <fullName evidence="8">2-dehydro-3-deoxyphosphooctonate aldolase</fullName>
        <ecNumber evidence="8">2.5.1.55</ecNumber>
    </recommendedName>
    <alternativeName>
        <fullName evidence="8">3-deoxy-D-manno-octulosonic acid 8-phosphate synthase</fullName>
    </alternativeName>
    <alternativeName>
        <fullName evidence="8">KDO-8-phosphate synthase</fullName>
        <shortName evidence="8">KDO 8-P synthase</shortName>
        <shortName evidence="8">KDOPS</shortName>
    </alternativeName>
    <alternativeName>
        <fullName evidence="8">Phospho-2-dehydro-3-deoxyoctonate aldolase</fullName>
    </alternativeName>
</protein>
<dbReference type="GO" id="GO:0005737">
    <property type="term" value="C:cytoplasm"/>
    <property type="evidence" value="ECO:0007669"/>
    <property type="project" value="UniProtKB-SubCell"/>
</dbReference>
<keyword evidence="8" id="KW-0448">Lipopolysaccharide biosynthesis</keyword>
<dbReference type="NCBIfam" id="NF003543">
    <property type="entry name" value="PRK05198.1"/>
    <property type="match status" value="1"/>
</dbReference>
<evidence type="ECO:0000256" key="1">
    <source>
        <dbReference type="ARBA" id="ARBA00004496"/>
    </source>
</evidence>
<evidence type="ECO:0000256" key="5">
    <source>
        <dbReference type="ARBA" id="ARBA00022490"/>
    </source>
</evidence>
<evidence type="ECO:0000256" key="3">
    <source>
        <dbReference type="ARBA" id="ARBA00004845"/>
    </source>
</evidence>
<evidence type="ECO:0000256" key="8">
    <source>
        <dbReference type="HAMAP-Rule" id="MF_00056"/>
    </source>
</evidence>
<dbReference type="UniPathway" id="UPA00357">
    <property type="reaction ID" value="UER00474"/>
</dbReference>
<sequence length="279" mass="29957">MKLCGFDVGIEHPIFLIAGPCVIESEQMAIDTAGQLKEICASLGIPFIYKSSYDKANRSSNKTFRGFGITEGLRILDEVRRQIGVPILTDVHTEEQVAEVASVVDVLQTPAFLCRQTDFITAVATCGKPVNIKKGQFLAPGDMKQVVQKAKEANGGADTIMVCERGASFGYNTLVSDMRGLAIMRETNCPVVFDATHSVQQPGGHGDKSGGQREHVPVLARAAVASGIAGLFMETHPDPSQALSDGPNAWPLAKMKDLLEVLIDLDKVVKKAGFIESTL</sequence>
<evidence type="ECO:0000256" key="4">
    <source>
        <dbReference type="ARBA" id="ARBA00010499"/>
    </source>
</evidence>
<dbReference type="PANTHER" id="PTHR21057">
    <property type="entry name" value="PHOSPHO-2-DEHYDRO-3-DEOXYHEPTONATE ALDOLASE"/>
    <property type="match status" value="1"/>
</dbReference>
<dbReference type="KEGG" id="mbac:BN1209_0557"/>
<dbReference type="SUPFAM" id="SSF51569">
    <property type="entry name" value="Aldolase"/>
    <property type="match status" value="1"/>
</dbReference>
<dbReference type="Proteomes" id="UP000056322">
    <property type="component" value="Chromosome 1"/>
</dbReference>
<gene>
    <name evidence="8 10" type="primary">kdsA</name>
    <name evidence="10" type="ORF">BN1209_0557</name>
</gene>
<feature type="domain" description="DAHP synthetase I/KDSA" evidence="9">
    <location>
        <begin position="9"/>
        <end position="270"/>
    </location>
</feature>
<reference evidence="11" key="1">
    <citation type="submission" date="2014-12" db="EMBL/GenBank/DDBJ databases">
        <authorList>
            <person name="Salcher M.M."/>
        </authorList>
    </citation>
    <scope>NUCLEOTIDE SEQUENCE [LARGE SCALE GENOMIC DNA]</scope>
    <source>
        <strain evidence="11">MMS-10A-171</strain>
    </source>
</reference>
<dbReference type="HAMAP" id="MF_00056">
    <property type="entry name" value="KDO8P_synth"/>
    <property type="match status" value="1"/>
</dbReference>
<dbReference type="Gene3D" id="3.20.20.70">
    <property type="entry name" value="Aldolase class I"/>
    <property type="match status" value="1"/>
</dbReference>
<dbReference type="AlphaFoldDB" id="A0A0B7IX04"/>
<comment type="similarity">
    <text evidence="4 8">Belongs to the KdsA family.</text>
</comment>
<dbReference type="InterPro" id="IPR013785">
    <property type="entry name" value="Aldolase_TIM"/>
</dbReference>
<comment type="pathway">
    <text evidence="3 8">Carbohydrate biosynthesis; 3-deoxy-D-manno-octulosonate biosynthesis; 3-deoxy-D-manno-octulosonate from D-ribulose 5-phosphate: step 2/3.</text>
</comment>
<dbReference type="EMBL" id="LN794158">
    <property type="protein sequence ID" value="CEN55602.1"/>
    <property type="molecule type" value="Genomic_DNA"/>
</dbReference>
<comment type="catalytic activity">
    <reaction evidence="7 8">
        <text>D-arabinose 5-phosphate + phosphoenolpyruvate + H2O = 3-deoxy-alpha-D-manno-2-octulosonate-8-phosphate + phosphate</text>
        <dbReference type="Rhea" id="RHEA:14053"/>
        <dbReference type="ChEBI" id="CHEBI:15377"/>
        <dbReference type="ChEBI" id="CHEBI:43474"/>
        <dbReference type="ChEBI" id="CHEBI:57693"/>
        <dbReference type="ChEBI" id="CHEBI:58702"/>
        <dbReference type="ChEBI" id="CHEBI:85985"/>
        <dbReference type="EC" id="2.5.1.55"/>
    </reaction>
</comment>